<comment type="caution">
    <text evidence="13">The sequence shown here is derived from an EMBL/GenBank/DDBJ whole genome shotgun (WGS) entry which is preliminary data.</text>
</comment>
<name>A0A9P8ICP8_9PEZI</name>
<evidence type="ECO:0000256" key="11">
    <source>
        <dbReference type="SAM" id="MobiDB-lite"/>
    </source>
</evidence>
<dbReference type="SUPFAM" id="SSF51197">
    <property type="entry name" value="Clavaminate synthase-like"/>
    <property type="match status" value="1"/>
</dbReference>
<proteinExistence type="inferred from homology"/>
<dbReference type="PROSITE" id="PS51184">
    <property type="entry name" value="JMJC"/>
    <property type="match status" value="1"/>
</dbReference>
<evidence type="ECO:0000313" key="13">
    <source>
        <dbReference type="EMBL" id="KAH0545335.1"/>
    </source>
</evidence>
<dbReference type="OrthoDB" id="4494329at2759"/>
<keyword evidence="7" id="KW-0805">Transcription regulation</keyword>
<evidence type="ECO:0000313" key="14">
    <source>
        <dbReference type="Proteomes" id="UP000698800"/>
    </source>
</evidence>
<dbReference type="GO" id="GO:0140680">
    <property type="term" value="F:histone H3K36me/H3K36me2 demethylase activity"/>
    <property type="evidence" value="ECO:0007669"/>
    <property type="project" value="UniProtKB-EC"/>
</dbReference>
<keyword evidence="5" id="KW-0560">Oxidoreductase</keyword>
<keyword evidence="8" id="KW-0804">Transcription</keyword>
<protein>
    <recommendedName>
        <fullName evidence="3">[histone H3]-dimethyl-L-lysine(36) demethylase</fullName>
        <ecNumber evidence="3">1.14.11.27</ecNumber>
    </recommendedName>
    <alternativeName>
        <fullName evidence="9">[Histone-H3]-lysine-36 demethylase 1</fullName>
    </alternativeName>
</protein>
<evidence type="ECO:0000256" key="3">
    <source>
        <dbReference type="ARBA" id="ARBA00013246"/>
    </source>
</evidence>
<evidence type="ECO:0000259" key="12">
    <source>
        <dbReference type="PROSITE" id="PS51184"/>
    </source>
</evidence>
<evidence type="ECO:0000256" key="7">
    <source>
        <dbReference type="ARBA" id="ARBA00023015"/>
    </source>
</evidence>
<dbReference type="Gene3D" id="2.60.120.650">
    <property type="entry name" value="Cupin"/>
    <property type="match status" value="1"/>
</dbReference>
<dbReference type="PANTHER" id="PTHR23123">
    <property type="entry name" value="PHD/F-BOX CONTAINING PROTEIN"/>
    <property type="match status" value="1"/>
</dbReference>
<feature type="domain" description="JmjC" evidence="12">
    <location>
        <begin position="228"/>
        <end position="374"/>
    </location>
</feature>
<evidence type="ECO:0000256" key="10">
    <source>
        <dbReference type="ARBA" id="ARBA00047915"/>
    </source>
</evidence>
<evidence type="ECO:0000256" key="9">
    <source>
        <dbReference type="ARBA" id="ARBA00031083"/>
    </source>
</evidence>
<accession>A0A9P8ICP8</accession>
<feature type="compositionally biased region" description="Basic and acidic residues" evidence="11">
    <location>
        <begin position="30"/>
        <end position="39"/>
    </location>
</feature>
<dbReference type="AlphaFoldDB" id="A0A9P8ICP8"/>
<evidence type="ECO:0000256" key="5">
    <source>
        <dbReference type="ARBA" id="ARBA00023002"/>
    </source>
</evidence>
<reference evidence="13" key="1">
    <citation type="submission" date="2021-03" db="EMBL/GenBank/DDBJ databases">
        <title>Comparative genomics and phylogenomic investigation of the class Geoglossomycetes provide insights into ecological specialization and systematics.</title>
        <authorList>
            <person name="Melie T."/>
            <person name="Pirro S."/>
            <person name="Miller A.N."/>
            <person name="Quandt A."/>
        </authorList>
    </citation>
    <scope>NUCLEOTIDE SEQUENCE</scope>
    <source>
        <strain evidence="13">GBOQ0MN5Z8</strain>
    </source>
</reference>
<evidence type="ECO:0000256" key="4">
    <source>
        <dbReference type="ARBA" id="ARBA00022723"/>
    </source>
</evidence>
<organism evidence="13 14">
    <name type="scientific">Glutinoglossum americanum</name>
    <dbReference type="NCBI Taxonomy" id="1670608"/>
    <lineage>
        <taxon>Eukaryota</taxon>
        <taxon>Fungi</taxon>
        <taxon>Dikarya</taxon>
        <taxon>Ascomycota</taxon>
        <taxon>Pezizomycotina</taxon>
        <taxon>Geoglossomycetes</taxon>
        <taxon>Geoglossales</taxon>
        <taxon>Geoglossaceae</taxon>
        <taxon>Glutinoglossum</taxon>
    </lineage>
</organism>
<dbReference type="EC" id="1.14.11.27" evidence="3"/>
<dbReference type="InterPro" id="IPR003347">
    <property type="entry name" value="JmjC_dom"/>
</dbReference>
<evidence type="ECO:0000256" key="1">
    <source>
        <dbReference type="ARBA" id="ARBA00001954"/>
    </source>
</evidence>
<keyword evidence="4" id="KW-0479">Metal-binding</keyword>
<gene>
    <name evidence="13" type="ORF">FGG08_000634</name>
</gene>
<comment type="catalytic activity">
    <reaction evidence="10">
        <text>N(6),N(6)-dimethyl-L-lysyl(36)-[histone H3] + 2 2-oxoglutarate + 2 O2 = L-lysyl(36)-[histone H3] + 2 formaldehyde + 2 succinate + 2 CO2</text>
        <dbReference type="Rhea" id="RHEA:42032"/>
        <dbReference type="Rhea" id="RHEA-COMP:9785"/>
        <dbReference type="Rhea" id="RHEA-COMP:9787"/>
        <dbReference type="ChEBI" id="CHEBI:15379"/>
        <dbReference type="ChEBI" id="CHEBI:16526"/>
        <dbReference type="ChEBI" id="CHEBI:16810"/>
        <dbReference type="ChEBI" id="CHEBI:16842"/>
        <dbReference type="ChEBI" id="CHEBI:29969"/>
        <dbReference type="ChEBI" id="CHEBI:30031"/>
        <dbReference type="ChEBI" id="CHEBI:61976"/>
        <dbReference type="EC" id="1.14.11.27"/>
    </reaction>
</comment>
<feature type="region of interest" description="Disordered" evidence="11">
    <location>
        <begin position="1"/>
        <end position="39"/>
    </location>
</feature>
<dbReference type="EMBL" id="JAGHQL010000007">
    <property type="protein sequence ID" value="KAH0545335.1"/>
    <property type="molecule type" value="Genomic_DNA"/>
</dbReference>
<dbReference type="Proteomes" id="UP000698800">
    <property type="component" value="Unassembled WGS sequence"/>
</dbReference>
<dbReference type="InterPro" id="IPR050690">
    <property type="entry name" value="JHDM1_Histone_Demethylase"/>
</dbReference>
<keyword evidence="6" id="KW-0408">Iron</keyword>
<keyword evidence="14" id="KW-1185">Reference proteome</keyword>
<evidence type="ECO:0000256" key="8">
    <source>
        <dbReference type="ARBA" id="ARBA00023163"/>
    </source>
</evidence>
<evidence type="ECO:0000256" key="2">
    <source>
        <dbReference type="ARBA" id="ARBA00008037"/>
    </source>
</evidence>
<comment type="similarity">
    <text evidence="2">Belongs to the JHDM1 histone demethylase family.</text>
</comment>
<dbReference type="GO" id="GO:0046872">
    <property type="term" value="F:metal ion binding"/>
    <property type="evidence" value="ECO:0007669"/>
    <property type="project" value="UniProtKB-KW"/>
</dbReference>
<comment type="cofactor">
    <cofactor evidence="1">
        <name>Fe(2+)</name>
        <dbReference type="ChEBI" id="CHEBI:29033"/>
    </cofactor>
</comment>
<dbReference type="Pfam" id="PF08007">
    <property type="entry name" value="JmjC_2"/>
    <property type="match status" value="1"/>
</dbReference>
<sequence length="491" mass="55484">MPTNDANTARAAESNTRAEELNKEKRRKRTEIEKKSRQDAKRCKLDPVIQWGKYNPDFPTSGKAGELELHDFLGRLEKISRFAESRTNATALLLSQLRKSPKLEILSQLQSKLPHFPQDDVILLTDAKSLETCLNQPFGVPLLHRATPNYPSLGSYTQFGIQDFLKHLAEDEEASISVYDYSIEDPSQRTRRTTVGELLSCFWSGNVRGTALNFLDIENRTRIEFCPYQVILRNITTRIDARKQRDKGKTGSEWTAEPRKEFFLLSLENAISTIHVDTGGVVTWVLILEGRKIWYFPRHVTAQTVRWLSFAGSQTPEDYRDGWVKVELRPGDLLIMPPSFPHAVYTPEKCLAVGGQSYTAGNLGRSIEGLKLQEDHPDISNEDLDDSVYSTLARILNECGPVTTYFEKAQVASGQSLFPSLRDPTTYDKLSKNSLADILRSGGVAIPSKAKKIELLELLKKNSDTRAACTPREEFLEAFRKFCDEFMADGI</sequence>
<evidence type="ECO:0000256" key="6">
    <source>
        <dbReference type="ARBA" id="ARBA00023004"/>
    </source>
</evidence>